<evidence type="ECO:0000256" key="1">
    <source>
        <dbReference type="SAM" id="MobiDB-lite"/>
    </source>
</evidence>
<organism evidence="3 4">
    <name type="scientific">Microlunatus spumicola</name>
    <dbReference type="NCBI Taxonomy" id="81499"/>
    <lineage>
        <taxon>Bacteria</taxon>
        <taxon>Bacillati</taxon>
        <taxon>Actinomycetota</taxon>
        <taxon>Actinomycetes</taxon>
        <taxon>Propionibacteriales</taxon>
        <taxon>Propionibacteriaceae</taxon>
        <taxon>Microlunatus</taxon>
    </lineage>
</organism>
<evidence type="ECO:0000313" key="3">
    <source>
        <dbReference type="EMBL" id="GAA3568237.1"/>
    </source>
</evidence>
<feature type="compositionally biased region" description="Acidic residues" evidence="1">
    <location>
        <begin position="264"/>
        <end position="273"/>
    </location>
</feature>
<accession>A0ABP6XM14</accession>
<feature type="domain" description="DUF222" evidence="2">
    <location>
        <begin position="57"/>
        <end position="374"/>
    </location>
</feature>
<protein>
    <recommendedName>
        <fullName evidence="2">DUF222 domain-containing protein</fullName>
    </recommendedName>
</protein>
<reference evidence="4" key="1">
    <citation type="journal article" date="2019" name="Int. J. Syst. Evol. Microbiol.">
        <title>The Global Catalogue of Microorganisms (GCM) 10K type strain sequencing project: providing services to taxonomists for standard genome sequencing and annotation.</title>
        <authorList>
            <consortium name="The Broad Institute Genomics Platform"/>
            <consortium name="The Broad Institute Genome Sequencing Center for Infectious Disease"/>
            <person name="Wu L."/>
            <person name="Ma J."/>
        </authorList>
    </citation>
    <scope>NUCLEOTIDE SEQUENCE [LARGE SCALE GENOMIC DNA]</scope>
    <source>
        <strain evidence="4">JCM 16540</strain>
    </source>
</reference>
<comment type="caution">
    <text evidence="3">The sequence shown here is derived from an EMBL/GenBank/DDBJ whole genome shotgun (WGS) entry which is preliminary data.</text>
</comment>
<feature type="region of interest" description="Disordered" evidence="1">
    <location>
        <begin position="255"/>
        <end position="282"/>
    </location>
</feature>
<sequence>MFDPTVEVATPAQLAERIAMTHAAVRESECEELVLAAAWADAHYLDTGADDYRPLVQRARAWGGDGCPQVAEHCAHELGALRGTGAVAARMLIADALDLRHRLPRLWVLVRTGAVRAWQARAVAQATHDLSWEACAEVDQTVSGFLPMLAWPRFRRLLTAAVLEADPEQRRAREEAARTECGVWSYEGEHGLRTLVARAASGDVRWFVAAVDRLAEILRLDGDLEPVDARRAKAIGVLAQPALALELLARHACDADPSGHEEPVGDEPAGDQDDERRDPSLDVGLPAGLSAAQLRRARPRVVLHLHLTDSALRSGDGLVRPEHGDPLTLDQVREWLAGTGCAVTVRPVVDPVATAPVDAYEIPYRLRDALFLRDPVDVFPFGQATSRTLDLDHTVPYVPLDRGGPPGQTGLHNLGPLTRSHHRAVTFGGWRRRQPDPGTYLFRSPNGQVFLTTNQGTLRLGGSAFTHALWALCPTAGVPTGPVVKAA</sequence>
<dbReference type="Proteomes" id="UP001500767">
    <property type="component" value="Unassembled WGS sequence"/>
</dbReference>
<dbReference type="InterPro" id="IPR003615">
    <property type="entry name" value="HNH_nuc"/>
</dbReference>
<dbReference type="InterPro" id="IPR003870">
    <property type="entry name" value="DUF222"/>
</dbReference>
<dbReference type="EMBL" id="BAAAYR010000003">
    <property type="protein sequence ID" value="GAA3568237.1"/>
    <property type="molecule type" value="Genomic_DNA"/>
</dbReference>
<keyword evidence="4" id="KW-1185">Reference proteome</keyword>
<name>A0ABP6XM14_9ACTN</name>
<evidence type="ECO:0000259" key="2">
    <source>
        <dbReference type="Pfam" id="PF02720"/>
    </source>
</evidence>
<dbReference type="Pfam" id="PF02720">
    <property type="entry name" value="DUF222"/>
    <property type="match status" value="1"/>
</dbReference>
<evidence type="ECO:0000313" key="4">
    <source>
        <dbReference type="Proteomes" id="UP001500767"/>
    </source>
</evidence>
<proteinExistence type="predicted"/>
<dbReference type="CDD" id="cd00085">
    <property type="entry name" value="HNHc"/>
    <property type="match status" value="1"/>
</dbReference>
<dbReference type="RefSeq" id="WP_204910332.1">
    <property type="nucleotide sequence ID" value="NZ_BAAAYR010000003.1"/>
</dbReference>
<gene>
    <name evidence="3" type="ORF">GCM10022197_25510</name>
</gene>